<dbReference type="KEGG" id="aten:116299631"/>
<dbReference type="OrthoDB" id="26525at2759"/>
<dbReference type="PROSITE" id="PS50222">
    <property type="entry name" value="EF_HAND_2"/>
    <property type="match status" value="3"/>
</dbReference>
<protein>
    <submittedName>
        <fullName evidence="6">Polcalcin Jun o 2-like</fullName>
    </submittedName>
</protein>
<evidence type="ECO:0000256" key="1">
    <source>
        <dbReference type="ARBA" id="ARBA00022723"/>
    </source>
</evidence>
<reference evidence="6" key="1">
    <citation type="submission" date="2025-08" db="UniProtKB">
        <authorList>
            <consortium name="RefSeq"/>
        </authorList>
    </citation>
    <scope>IDENTIFICATION</scope>
    <source>
        <tissue evidence="6">Tentacle</tissue>
    </source>
</reference>
<dbReference type="Gene3D" id="1.10.238.10">
    <property type="entry name" value="EF-hand"/>
    <property type="match status" value="2"/>
</dbReference>
<organism evidence="5 6">
    <name type="scientific">Actinia tenebrosa</name>
    <name type="common">Australian red waratah sea anemone</name>
    <dbReference type="NCBI Taxonomy" id="6105"/>
    <lineage>
        <taxon>Eukaryota</taxon>
        <taxon>Metazoa</taxon>
        <taxon>Cnidaria</taxon>
        <taxon>Anthozoa</taxon>
        <taxon>Hexacorallia</taxon>
        <taxon>Actiniaria</taxon>
        <taxon>Actiniidae</taxon>
        <taxon>Actinia</taxon>
    </lineage>
</organism>
<evidence type="ECO:0000259" key="4">
    <source>
        <dbReference type="PROSITE" id="PS50222"/>
    </source>
</evidence>
<dbReference type="GeneID" id="116299631"/>
<sequence>MASGGKSYFSENVPKIVVQSLFRKYDTDDSGRLQKTELMTLLKDDLGMDSKQAEAVMMLVDKDGSGAVSFEEFFQWLREGQGLKNVDNTTRYYYIRKAVDLFKTYDKDASGTIEPNELKELLKSVGYTGSVESALKVLDKDRNNKVSFPEFLQWLNWIPT</sequence>
<evidence type="ECO:0000256" key="2">
    <source>
        <dbReference type="ARBA" id="ARBA00022737"/>
    </source>
</evidence>
<dbReference type="InterPro" id="IPR002048">
    <property type="entry name" value="EF_hand_dom"/>
</dbReference>
<feature type="domain" description="EF-hand" evidence="4">
    <location>
        <begin position="93"/>
        <end position="128"/>
    </location>
</feature>
<dbReference type="AlphaFoldDB" id="A0A6P8IAG3"/>
<dbReference type="InParanoid" id="A0A6P8IAG3"/>
<evidence type="ECO:0000313" key="5">
    <source>
        <dbReference type="Proteomes" id="UP000515163"/>
    </source>
</evidence>
<feature type="domain" description="EF-hand" evidence="4">
    <location>
        <begin position="48"/>
        <end position="83"/>
    </location>
</feature>
<dbReference type="SUPFAM" id="SSF47473">
    <property type="entry name" value="EF-hand"/>
    <property type="match status" value="1"/>
</dbReference>
<name>A0A6P8IAG3_ACTTE</name>
<dbReference type="InterPro" id="IPR018247">
    <property type="entry name" value="EF_Hand_1_Ca_BS"/>
</dbReference>
<dbReference type="Pfam" id="PF13499">
    <property type="entry name" value="EF-hand_7"/>
    <property type="match status" value="2"/>
</dbReference>
<accession>A0A6P8IAG3</accession>
<keyword evidence="3" id="KW-0106">Calcium</keyword>
<dbReference type="PANTHER" id="PTHR45942">
    <property type="entry name" value="PROTEIN PHOSPATASE 3 REGULATORY SUBUNIT B ALPHA ISOFORM TYPE 1"/>
    <property type="match status" value="1"/>
</dbReference>
<dbReference type="Proteomes" id="UP000515163">
    <property type="component" value="Unplaced"/>
</dbReference>
<gene>
    <name evidence="6" type="primary">LOC116299631</name>
</gene>
<feature type="domain" description="EF-hand" evidence="4">
    <location>
        <begin position="13"/>
        <end position="47"/>
    </location>
</feature>
<dbReference type="RefSeq" id="XP_031564176.1">
    <property type="nucleotide sequence ID" value="XM_031708316.1"/>
</dbReference>
<keyword evidence="2" id="KW-0677">Repeat</keyword>
<dbReference type="SMART" id="SM00054">
    <property type="entry name" value="EFh"/>
    <property type="match status" value="4"/>
</dbReference>
<evidence type="ECO:0000313" key="6">
    <source>
        <dbReference type="RefSeq" id="XP_031564176.1"/>
    </source>
</evidence>
<keyword evidence="1" id="KW-0479">Metal-binding</keyword>
<evidence type="ECO:0000256" key="3">
    <source>
        <dbReference type="ARBA" id="ARBA00022837"/>
    </source>
</evidence>
<dbReference type="InterPro" id="IPR011992">
    <property type="entry name" value="EF-hand-dom_pair"/>
</dbReference>
<dbReference type="GO" id="GO:0005509">
    <property type="term" value="F:calcium ion binding"/>
    <property type="evidence" value="ECO:0007669"/>
    <property type="project" value="InterPro"/>
</dbReference>
<keyword evidence="5" id="KW-1185">Reference proteome</keyword>
<proteinExistence type="predicted"/>
<dbReference type="PROSITE" id="PS00018">
    <property type="entry name" value="EF_HAND_1"/>
    <property type="match status" value="3"/>
</dbReference>